<name>A0A6J5K0P6_9BURK</name>
<organism evidence="3 4">
    <name type="scientific">Paraburkholderia phenoliruptrix</name>
    <dbReference type="NCBI Taxonomy" id="252970"/>
    <lineage>
        <taxon>Bacteria</taxon>
        <taxon>Pseudomonadati</taxon>
        <taxon>Pseudomonadota</taxon>
        <taxon>Betaproteobacteria</taxon>
        <taxon>Burkholderiales</taxon>
        <taxon>Burkholderiaceae</taxon>
        <taxon>Paraburkholderia</taxon>
    </lineage>
</organism>
<feature type="compositionally biased region" description="Low complexity" evidence="1">
    <location>
        <begin position="909"/>
        <end position="936"/>
    </location>
</feature>
<feature type="region of interest" description="Disordered" evidence="1">
    <location>
        <begin position="891"/>
        <end position="951"/>
    </location>
</feature>
<dbReference type="PANTHER" id="PTHR10412">
    <property type="entry name" value="MANNOSYL-OLIGOSACCHARIDE GLUCOSIDASE"/>
    <property type="match status" value="1"/>
</dbReference>
<evidence type="ECO:0000313" key="3">
    <source>
        <dbReference type="EMBL" id="CAB4047669.1"/>
    </source>
</evidence>
<protein>
    <recommendedName>
        <fullName evidence="2">Mannosylglycerate hydrolase MGH1-like glycoside hydrolase domain-containing protein</fullName>
    </recommendedName>
</protein>
<reference evidence="3 4" key="1">
    <citation type="submission" date="2020-04" db="EMBL/GenBank/DDBJ databases">
        <authorList>
            <person name="De Canck E."/>
        </authorList>
    </citation>
    <scope>NUCLEOTIDE SEQUENCE [LARGE SCALE GENOMIC DNA]</scope>
    <source>
        <strain evidence="3 4">LMG 9964</strain>
    </source>
</reference>
<accession>A0A6J5K0P6</accession>
<dbReference type="InterPro" id="IPR012341">
    <property type="entry name" value="6hp_glycosidase-like_sf"/>
</dbReference>
<sequence>MPPLRAANLFATTEGSRLHSADCAHWQRWGPYLSERQWGTVREDYSADGTAWEYFPHDHARSRAYRWGEDGIAGFGDDTLSWCVSLALWNRKDPILKERLFGLTNAQGNHGEDVKELYFYLDGTPTHSYMRMLYKYPHAAYPYQDLIEENARRGGDMPEYEILDTGVFDDLRYFDVQVEYAKHAPDDIVMRVTIENRADEPASLDVLPQIWARNSWSWKENPDKPSLVAGTDHNGRAQLIGHQHGHEPIVVTAWSNDAPQVTWLFCENDTNVKRLFNTEAPGPFKDGFNDYLVHGNQQAVRRDRGTKAGAHAPIELGPHGRAVVYLRWRPEAVPDEVPLDADALFAKRIAEADEFYGALQRDMDDPDARLVQRQALAGMLWSKQYYRYDVHRWIEGDPLQPKPADARKHGRNADWMHLCNADIVSMPDKWEYPWYASWDLAFHAAAFALIDPAFAKRQLLLLVKDRYQHPNGQLPAYEWALGDANPPVHAWAAWRVYEIDRALTGKADRDFLELIFHKLLLNFSWWVNRKDADGHNIFQGGFLGLDNVGIFDRSSPLPTGGHIDQADGTAWMAAYALDLMRIALELAYANHVFVDIGVKFFEHFLYIAQAVSCDDGCDTGLWDSEDEFFYDKLRLPDGTSLPMRVRSIVGLIPLFAVHVLEERLHGELPGLRDRLMWFLKHRPDLAKLVSRWNEPGKGNALLLSVLRGHRMKALLRRALDESEFLSDHGVRALSRYHRDHPFVFTHNGNSFTVKYLPAESDTRVFGGNSNWRGPVWMPVNYLLIESLYEFHRYYGDGFRVEYPTGSGQTFSLCEIADELARRATTLFLKNKDGERPVMGAYPLLQADPKSADLILFHEYFHGDNGRGVGASHQTGWTGLVALLLQPREMAPSGSVPLAGEPGRAPIPMAPSAPARPTQPATQPEPARAPEPATALATEHEGTSALAGSTVK</sequence>
<dbReference type="Proteomes" id="UP000494102">
    <property type="component" value="Unassembled WGS sequence"/>
</dbReference>
<proteinExistence type="predicted"/>
<feature type="domain" description="Mannosylglycerate hydrolase MGH1-like glycoside hydrolase" evidence="2">
    <location>
        <begin position="432"/>
        <end position="535"/>
    </location>
</feature>
<dbReference type="RefSeq" id="WP_014972605.1">
    <property type="nucleotide sequence ID" value="NZ_CADILN010000001.1"/>
</dbReference>
<dbReference type="GO" id="GO:0009311">
    <property type="term" value="P:oligosaccharide metabolic process"/>
    <property type="evidence" value="ECO:0007669"/>
    <property type="project" value="InterPro"/>
</dbReference>
<dbReference type="PANTHER" id="PTHR10412:SF10">
    <property type="entry name" value="GLYCOSYL HYDROLASE FAMILY 63 C-TERMINAL DOMAIN-CONTAINING PROTEIN"/>
    <property type="match status" value="1"/>
</dbReference>
<gene>
    <name evidence="3" type="ORF">LMG9964_01302</name>
</gene>
<dbReference type="GeneID" id="27800001"/>
<dbReference type="GO" id="GO:0004573">
    <property type="term" value="F:Glc3Man9GlcNAc2 oligosaccharide glucosidase activity"/>
    <property type="evidence" value="ECO:0007669"/>
    <property type="project" value="InterPro"/>
</dbReference>
<evidence type="ECO:0000259" key="2">
    <source>
        <dbReference type="Pfam" id="PF22422"/>
    </source>
</evidence>
<dbReference type="EMBL" id="CADILN010000001">
    <property type="protein sequence ID" value="CAB4047669.1"/>
    <property type="molecule type" value="Genomic_DNA"/>
</dbReference>
<dbReference type="Pfam" id="PF22422">
    <property type="entry name" value="MGH1-like_GH"/>
    <property type="match status" value="1"/>
</dbReference>
<dbReference type="AlphaFoldDB" id="A0A6J5K0P6"/>
<dbReference type="SUPFAM" id="SSF48208">
    <property type="entry name" value="Six-hairpin glycosidases"/>
    <property type="match status" value="1"/>
</dbReference>
<dbReference type="InterPro" id="IPR054491">
    <property type="entry name" value="MGH1-like_GH"/>
</dbReference>
<dbReference type="Gene3D" id="1.50.10.10">
    <property type="match status" value="1"/>
</dbReference>
<dbReference type="InterPro" id="IPR008928">
    <property type="entry name" value="6-hairpin_glycosidase_sf"/>
</dbReference>
<dbReference type="InterPro" id="IPR004888">
    <property type="entry name" value="Glycoside_hydrolase_63"/>
</dbReference>
<evidence type="ECO:0000313" key="4">
    <source>
        <dbReference type="Proteomes" id="UP000494102"/>
    </source>
</evidence>
<evidence type="ECO:0000256" key="1">
    <source>
        <dbReference type="SAM" id="MobiDB-lite"/>
    </source>
</evidence>